<accession>A0A1D6I022</accession>
<feature type="region of interest" description="Disordered" evidence="1">
    <location>
        <begin position="1"/>
        <end position="48"/>
    </location>
</feature>
<evidence type="ECO:0000313" key="2">
    <source>
        <dbReference type="EMBL" id="ONM53632.1"/>
    </source>
</evidence>
<dbReference type="AlphaFoldDB" id="A0A1D6I022"/>
<reference evidence="2" key="1">
    <citation type="submission" date="2015-12" db="EMBL/GenBank/DDBJ databases">
        <title>Update maize B73 reference genome by single molecule sequencing technologies.</title>
        <authorList>
            <consortium name="Maize Genome Sequencing Project"/>
            <person name="Ware D."/>
        </authorList>
    </citation>
    <scope>NUCLEOTIDE SEQUENCE [LARGE SCALE GENOMIC DNA]</scope>
    <source>
        <tissue evidence="2">Seedling</tissue>
    </source>
</reference>
<name>A0A1D6I022_MAIZE</name>
<dbReference type="EMBL" id="CM007650">
    <property type="protein sequence ID" value="ONM53643.1"/>
    <property type="molecule type" value="Genomic_DNA"/>
</dbReference>
<gene>
    <name evidence="2" type="ORF">ZEAMMB73_Zm00001d019724</name>
</gene>
<feature type="compositionally biased region" description="Pro residues" evidence="1">
    <location>
        <begin position="20"/>
        <end position="41"/>
    </location>
</feature>
<organism evidence="2">
    <name type="scientific">Zea mays</name>
    <name type="common">Maize</name>
    <dbReference type="NCBI Taxonomy" id="4577"/>
    <lineage>
        <taxon>Eukaryota</taxon>
        <taxon>Viridiplantae</taxon>
        <taxon>Streptophyta</taxon>
        <taxon>Embryophyta</taxon>
        <taxon>Tracheophyta</taxon>
        <taxon>Spermatophyta</taxon>
        <taxon>Magnoliopsida</taxon>
        <taxon>Liliopsida</taxon>
        <taxon>Poales</taxon>
        <taxon>Poaceae</taxon>
        <taxon>PACMAD clade</taxon>
        <taxon>Panicoideae</taxon>
        <taxon>Andropogonodae</taxon>
        <taxon>Andropogoneae</taxon>
        <taxon>Tripsacinae</taxon>
        <taxon>Zea</taxon>
    </lineage>
</organism>
<sequence>MELCPRVPSRERPLPWCTMPRPPCSPSRPSRDPPSPLPPSSRPRSIDGRCRPAILASLPATRGARYYSAFSTSASAVPAWPAAVTVAMLEADPAPHPNIFLKSSDLPPSSAACVASSIYSPARYLAQNPAES</sequence>
<evidence type="ECO:0000256" key="1">
    <source>
        <dbReference type="SAM" id="MobiDB-lite"/>
    </source>
</evidence>
<dbReference type="EMBL" id="CM007650">
    <property type="protein sequence ID" value="ONM53632.1"/>
    <property type="molecule type" value="Genomic_DNA"/>
</dbReference>
<protein>
    <submittedName>
        <fullName evidence="2">Uncharacterized protein</fullName>
    </submittedName>
</protein>
<proteinExistence type="predicted"/>